<keyword evidence="6" id="KW-0106">Calcium</keyword>
<dbReference type="GO" id="GO:0046872">
    <property type="term" value="F:metal ion binding"/>
    <property type="evidence" value="ECO:0007669"/>
    <property type="project" value="UniProtKB-KW"/>
</dbReference>
<evidence type="ECO:0000313" key="9">
    <source>
        <dbReference type="EMBL" id="KAH3808923.1"/>
    </source>
</evidence>
<dbReference type="Pfam" id="PF00884">
    <property type="entry name" value="Sulfatase"/>
    <property type="match status" value="1"/>
</dbReference>
<keyword evidence="4" id="KW-0732">Signal</keyword>
<keyword evidence="5" id="KW-0378">Hydrolase</keyword>
<dbReference type="Proteomes" id="UP000828390">
    <property type="component" value="Unassembled WGS sequence"/>
</dbReference>
<evidence type="ECO:0000256" key="5">
    <source>
        <dbReference type="ARBA" id="ARBA00022801"/>
    </source>
</evidence>
<feature type="compositionally biased region" description="Polar residues" evidence="7">
    <location>
        <begin position="469"/>
        <end position="486"/>
    </location>
</feature>
<evidence type="ECO:0000256" key="1">
    <source>
        <dbReference type="ARBA" id="ARBA00001913"/>
    </source>
</evidence>
<dbReference type="PANTHER" id="PTHR45953:SF1">
    <property type="entry name" value="IDURONATE 2-SULFATASE"/>
    <property type="match status" value="1"/>
</dbReference>
<evidence type="ECO:0000256" key="4">
    <source>
        <dbReference type="ARBA" id="ARBA00022729"/>
    </source>
</evidence>
<evidence type="ECO:0000256" key="3">
    <source>
        <dbReference type="ARBA" id="ARBA00022723"/>
    </source>
</evidence>
<name>A0A9D4JHI2_DREPO</name>
<dbReference type="CDD" id="cd16030">
    <property type="entry name" value="iduronate-2-sulfatase"/>
    <property type="match status" value="1"/>
</dbReference>
<accession>A0A9D4JHI2</accession>
<keyword evidence="3" id="KW-0479">Metal-binding</keyword>
<comment type="caution">
    <text evidence="9">The sequence shown here is derived from an EMBL/GenBank/DDBJ whole genome shotgun (WGS) entry which is preliminary data.</text>
</comment>
<dbReference type="InterPro" id="IPR017850">
    <property type="entry name" value="Alkaline_phosphatase_core_sf"/>
</dbReference>
<dbReference type="InterPro" id="IPR035874">
    <property type="entry name" value="IDS"/>
</dbReference>
<comment type="cofactor">
    <cofactor evidence="1">
        <name>Ca(2+)</name>
        <dbReference type="ChEBI" id="CHEBI:29108"/>
    </cofactor>
</comment>
<dbReference type="GO" id="GO:0005737">
    <property type="term" value="C:cytoplasm"/>
    <property type="evidence" value="ECO:0007669"/>
    <property type="project" value="TreeGrafter"/>
</dbReference>
<dbReference type="InterPro" id="IPR000917">
    <property type="entry name" value="Sulfatase_N"/>
</dbReference>
<evidence type="ECO:0000313" key="10">
    <source>
        <dbReference type="Proteomes" id="UP000828390"/>
    </source>
</evidence>
<evidence type="ECO:0000256" key="6">
    <source>
        <dbReference type="ARBA" id="ARBA00022837"/>
    </source>
</evidence>
<dbReference type="SUPFAM" id="SSF53649">
    <property type="entry name" value="Alkaline phosphatase-like"/>
    <property type="match status" value="1"/>
</dbReference>
<organism evidence="9 10">
    <name type="scientific">Dreissena polymorpha</name>
    <name type="common">Zebra mussel</name>
    <name type="synonym">Mytilus polymorpha</name>
    <dbReference type="NCBI Taxonomy" id="45954"/>
    <lineage>
        <taxon>Eukaryota</taxon>
        <taxon>Metazoa</taxon>
        <taxon>Spiralia</taxon>
        <taxon>Lophotrochozoa</taxon>
        <taxon>Mollusca</taxon>
        <taxon>Bivalvia</taxon>
        <taxon>Autobranchia</taxon>
        <taxon>Heteroconchia</taxon>
        <taxon>Euheterodonta</taxon>
        <taxon>Imparidentia</taxon>
        <taxon>Neoheterodontei</taxon>
        <taxon>Myida</taxon>
        <taxon>Dreissenoidea</taxon>
        <taxon>Dreissenidae</taxon>
        <taxon>Dreissena</taxon>
    </lineage>
</organism>
<dbReference type="EMBL" id="JAIWYP010000006">
    <property type="protein sequence ID" value="KAH3808923.1"/>
    <property type="molecule type" value="Genomic_DNA"/>
</dbReference>
<dbReference type="PANTHER" id="PTHR45953">
    <property type="entry name" value="IDURONATE 2-SULFATASE"/>
    <property type="match status" value="1"/>
</dbReference>
<dbReference type="AlphaFoldDB" id="A0A9D4JHI2"/>
<proteinExistence type="inferred from homology"/>
<keyword evidence="10" id="KW-1185">Reference proteome</keyword>
<comment type="similarity">
    <text evidence="2">Belongs to the sulfatase family.</text>
</comment>
<protein>
    <recommendedName>
        <fullName evidence="8">Sulfatase N-terminal domain-containing protein</fullName>
    </recommendedName>
</protein>
<dbReference type="GO" id="GO:0004423">
    <property type="term" value="F:iduronate-2-sulfatase activity"/>
    <property type="evidence" value="ECO:0007669"/>
    <property type="project" value="InterPro"/>
</dbReference>
<reference evidence="9" key="1">
    <citation type="journal article" date="2019" name="bioRxiv">
        <title>The Genome of the Zebra Mussel, Dreissena polymorpha: A Resource for Invasive Species Research.</title>
        <authorList>
            <person name="McCartney M.A."/>
            <person name="Auch B."/>
            <person name="Kono T."/>
            <person name="Mallez S."/>
            <person name="Zhang Y."/>
            <person name="Obille A."/>
            <person name="Becker A."/>
            <person name="Abrahante J.E."/>
            <person name="Garbe J."/>
            <person name="Badalamenti J.P."/>
            <person name="Herman A."/>
            <person name="Mangelson H."/>
            <person name="Liachko I."/>
            <person name="Sullivan S."/>
            <person name="Sone E.D."/>
            <person name="Koren S."/>
            <person name="Silverstein K.A.T."/>
            <person name="Beckman K.B."/>
            <person name="Gohl D.M."/>
        </authorList>
    </citation>
    <scope>NUCLEOTIDE SEQUENCE</scope>
    <source>
        <strain evidence="9">Duluth1</strain>
        <tissue evidence="9">Whole animal</tissue>
    </source>
</reference>
<feature type="domain" description="Sulfatase N-terminal" evidence="8">
    <location>
        <begin position="18"/>
        <end position="346"/>
    </location>
</feature>
<gene>
    <name evidence="9" type="ORF">DPMN_137283</name>
</gene>
<feature type="region of interest" description="Disordered" evidence="7">
    <location>
        <begin position="466"/>
        <end position="486"/>
    </location>
</feature>
<evidence type="ECO:0000259" key="8">
    <source>
        <dbReference type="Pfam" id="PF00884"/>
    </source>
</evidence>
<evidence type="ECO:0000256" key="7">
    <source>
        <dbReference type="SAM" id="MobiDB-lite"/>
    </source>
</evidence>
<reference evidence="9" key="2">
    <citation type="submission" date="2020-11" db="EMBL/GenBank/DDBJ databases">
        <authorList>
            <person name="McCartney M.A."/>
            <person name="Auch B."/>
            <person name="Kono T."/>
            <person name="Mallez S."/>
            <person name="Becker A."/>
            <person name="Gohl D.M."/>
            <person name="Silverstein K.A.T."/>
            <person name="Koren S."/>
            <person name="Bechman K.B."/>
            <person name="Herman A."/>
            <person name="Abrahante J.E."/>
            <person name="Garbe J."/>
        </authorList>
    </citation>
    <scope>NUCLEOTIDE SEQUENCE</scope>
    <source>
        <strain evidence="9">Duluth1</strain>
        <tissue evidence="9">Whole animal</tissue>
    </source>
</reference>
<dbReference type="Gene3D" id="3.40.720.10">
    <property type="entry name" value="Alkaline Phosphatase, subunit A"/>
    <property type="match status" value="1"/>
</dbReference>
<evidence type="ECO:0000256" key="2">
    <source>
        <dbReference type="ARBA" id="ARBA00008779"/>
    </source>
</evidence>
<sequence length="486" mass="54829">MRADLGCYQGADFPSRDDPQIHSPNIDALARKSLLLKKAYVQQAICSPSRTSFLTSRRPDTTHVYDLQTYFRTATANFTTIPQYFKNHGRITAGMGKIFHPVHDSHEDYPFSWTEPYVQPRPSSYEASKISYMYVNDSQLADDPLMDYKIAQAAVSALRNFATGGKYADRPFFLAVGFARPHLPFVSPEAFTKFYPDSSIILPRNPYAPTNMPDPAWWKSLELITGYTDIAALNFHGLVNETLPPSIARELRRAYFSAISWVDSLVGVVLNELERLGLSNDTVVSLLGDHGYHLGEHGIWTKHTNFEVATHAPMMVRIPGLTDNGIITDRLVEFVDLFPTLVDAVGLPPVPVCPENSQNVLTCTEGVSFMPLFHNATMTWKPSVFSQYPRTMQHVPIMGYSLRSDRYRYTEWVAFSYRTHKPDWTRNYGTGLYDHQTDFDENYNMASDQAFADLVRSLSTRLHAGWRQASPSTQASPSINNPSIVG</sequence>